<feature type="region of interest" description="Disordered" evidence="5">
    <location>
        <begin position="1"/>
        <end position="40"/>
    </location>
</feature>
<dbReference type="Gene3D" id="3.40.50.150">
    <property type="entry name" value="Vaccinia Virus protein VP39"/>
    <property type="match status" value="1"/>
</dbReference>
<proteinExistence type="predicted"/>
<dbReference type="EC" id="2.1.1.72" evidence="1"/>
<feature type="compositionally biased region" description="Basic and acidic residues" evidence="5">
    <location>
        <begin position="1"/>
        <end position="10"/>
    </location>
</feature>
<evidence type="ECO:0000256" key="4">
    <source>
        <dbReference type="ARBA" id="ARBA00047942"/>
    </source>
</evidence>
<dbReference type="InterPro" id="IPR029063">
    <property type="entry name" value="SAM-dependent_MTases_sf"/>
</dbReference>
<sequence>MLKSVLKKENYYPQPSLDETISPAKQPVNQAKLKPKQKTTSPLLNFPSAPTLQVVSRQRVADYGEVYTNPREVNAMLDLVKPETERLDSTFLEPACGTGNFLVEILSRKLAVAARQYQKSQLEYERAAVLAISSLYGIDILADNAAVCHARLFEVFNSQYNAHYKTKCKQACGNTVRHIFRRNILQGDTLSFKTSAGNPIIFSEWKFPFNDSRIQRRDYLFEQMCRSADGLAPPVKSYSPSHFLELGDAE</sequence>
<evidence type="ECO:0000313" key="7">
    <source>
        <dbReference type="Proteomes" id="UP000494216"/>
    </source>
</evidence>
<dbReference type="InterPro" id="IPR050953">
    <property type="entry name" value="N4_N6_ade-DNA_methylase"/>
</dbReference>
<evidence type="ECO:0000256" key="1">
    <source>
        <dbReference type="ARBA" id="ARBA00011900"/>
    </source>
</evidence>
<dbReference type="Proteomes" id="UP000494216">
    <property type="component" value="Unassembled WGS sequence"/>
</dbReference>
<evidence type="ECO:0000256" key="3">
    <source>
        <dbReference type="ARBA" id="ARBA00022679"/>
    </source>
</evidence>
<dbReference type="AlphaFoldDB" id="A0A8S0WZP0"/>
<evidence type="ECO:0000256" key="5">
    <source>
        <dbReference type="SAM" id="MobiDB-lite"/>
    </source>
</evidence>
<comment type="catalytic activity">
    <reaction evidence="4">
        <text>a 2'-deoxyadenosine in DNA + S-adenosyl-L-methionine = an N(6)-methyl-2'-deoxyadenosine in DNA + S-adenosyl-L-homocysteine + H(+)</text>
        <dbReference type="Rhea" id="RHEA:15197"/>
        <dbReference type="Rhea" id="RHEA-COMP:12418"/>
        <dbReference type="Rhea" id="RHEA-COMP:12419"/>
        <dbReference type="ChEBI" id="CHEBI:15378"/>
        <dbReference type="ChEBI" id="CHEBI:57856"/>
        <dbReference type="ChEBI" id="CHEBI:59789"/>
        <dbReference type="ChEBI" id="CHEBI:90615"/>
        <dbReference type="ChEBI" id="CHEBI:90616"/>
        <dbReference type="EC" id="2.1.1.72"/>
    </reaction>
</comment>
<dbReference type="SUPFAM" id="SSF53335">
    <property type="entry name" value="S-adenosyl-L-methionine-dependent methyltransferases"/>
    <property type="match status" value="1"/>
</dbReference>
<dbReference type="PANTHER" id="PTHR33841:SF1">
    <property type="entry name" value="DNA METHYLTRANSFERASE A"/>
    <property type="match status" value="1"/>
</dbReference>
<protein>
    <recommendedName>
        <fullName evidence="1">site-specific DNA-methyltransferase (adenine-specific)</fullName>
        <ecNumber evidence="1">2.1.1.72</ecNumber>
    </recommendedName>
</protein>
<gene>
    <name evidence="6" type="ORF">METHB2_20136</name>
</gene>
<dbReference type="GO" id="GO:0032259">
    <property type="term" value="P:methylation"/>
    <property type="evidence" value="ECO:0007669"/>
    <property type="project" value="UniProtKB-KW"/>
</dbReference>
<keyword evidence="3" id="KW-0808">Transferase</keyword>
<reference evidence="6 7" key="1">
    <citation type="submission" date="2020-02" db="EMBL/GenBank/DDBJ databases">
        <authorList>
            <person name="Hogendoorn C."/>
        </authorList>
    </citation>
    <scope>NUCLEOTIDE SEQUENCE [LARGE SCALE GENOMIC DNA]</scope>
    <source>
        <strain evidence="6">METHB21</strain>
    </source>
</reference>
<name>A0A8S0WZP0_9GAMM</name>
<dbReference type="GO" id="GO:0009007">
    <property type="term" value="F:site-specific DNA-methyltransferase (adenine-specific) activity"/>
    <property type="evidence" value="ECO:0007669"/>
    <property type="project" value="UniProtKB-EC"/>
</dbReference>
<organism evidence="6 7">
    <name type="scientific">Candidatus Methylobacter favarea</name>
    <dbReference type="NCBI Taxonomy" id="2707345"/>
    <lineage>
        <taxon>Bacteria</taxon>
        <taxon>Pseudomonadati</taxon>
        <taxon>Pseudomonadota</taxon>
        <taxon>Gammaproteobacteria</taxon>
        <taxon>Methylococcales</taxon>
        <taxon>Methylococcaceae</taxon>
        <taxon>Methylobacter</taxon>
    </lineage>
</organism>
<keyword evidence="2" id="KW-0489">Methyltransferase</keyword>
<dbReference type="EMBL" id="CADCXN010000047">
    <property type="protein sequence ID" value="CAA9890305.1"/>
    <property type="molecule type" value="Genomic_DNA"/>
</dbReference>
<evidence type="ECO:0000256" key="2">
    <source>
        <dbReference type="ARBA" id="ARBA00022603"/>
    </source>
</evidence>
<dbReference type="PANTHER" id="PTHR33841">
    <property type="entry name" value="DNA METHYLTRANSFERASE YEEA-RELATED"/>
    <property type="match status" value="1"/>
</dbReference>
<keyword evidence="7" id="KW-1185">Reference proteome</keyword>
<accession>A0A8S0WZP0</accession>
<evidence type="ECO:0000313" key="6">
    <source>
        <dbReference type="EMBL" id="CAA9890305.1"/>
    </source>
</evidence>
<comment type="caution">
    <text evidence="6">The sequence shown here is derived from an EMBL/GenBank/DDBJ whole genome shotgun (WGS) entry which is preliminary data.</text>
</comment>
<dbReference type="RefSeq" id="WP_217426437.1">
    <property type="nucleotide sequence ID" value="NZ_CADCXN010000047.1"/>
</dbReference>